<evidence type="ECO:0000256" key="1">
    <source>
        <dbReference type="PROSITE-ProRule" id="PRU00169"/>
    </source>
</evidence>
<dbReference type="Proteomes" id="UP000005938">
    <property type="component" value="Unassembled WGS sequence"/>
</dbReference>
<dbReference type="Gene3D" id="3.40.50.2300">
    <property type="match status" value="1"/>
</dbReference>
<dbReference type="PATRIC" id="fig|946077.3.peg.2595"/>
<name>I0W7M8_9FLAO</name>
<evidence type="ECO:0000313" key="5">
    <source>
        <dbReference type="Proteomes" id="UP000005938"/>
    </source>
</evidence>
<dbReference type="SMART" id="SM00448">
    <property type="entry name" value="REC"/>
    <property type="match status" value="1"/>
</dbReference>
<dbReference type="InterPro" id="IPR007492">
    <property type="entry name" value="LytTR_DNA-bd_dom"/>
</dbReference>
<accession>I0W7M8</accession>
<dbReference type="STRING" id="946077.W5A_12841"/>
<dbReference type="RefSeq" id="WP_008241318.1">
    <property type="nucleotide sequence ID" value="NZ_AJJU01000037.1"/>
</dbReference>
<comment type="caution">
    <text evidence="4">The sequence shown here is derived from an EMBL/GenBank/DDBJ whole genome shotgun (WGS) entry which is preliminary data.</text>
</comment>
<evidence type="ECO:0000259" key="3">
    <source>
        <dbReference type="PROSITE" id="PS50930"/>
    </source>
</evidence>
<dbReference type="Pfam" id="PF00072">
    <property type="entry name" value="Response_reg"/>
    <property type="match status" value="1"/>
</dbReference>
<dbReference type="PANTHER" id="PTHR37299:SF1">
    <property type="entry name" value="STAGE 0 SPORULATION PROTEIN A HOMOLOG"/>
    <property type="match status" value="1"/>
</dbReference>
<dbReference type="SMART" id="SM00850">
    <property type="entry name" value="LytTR"/>
    <property type="match status" value="1"/>
</dbReference>
<organism evidence="4 5">
    <name type="scientific">Imtechella halotolerans K1</name>
    <dbReference type="NCBI Taxonomy" id="946077"/>
    <lineage>
        <taxon>Bacteria</taxon>
        <taxon>Pseudomonadati</taxon>
        <taxon>Bacteroidota</taxon>
        <taxon>Flavobacteriia</taxon>
        <taxon>Flavobacteriales</taxon>
        <taxon>Flavobacteriaceae</taxon>
        <taxon>Imtechella</taxon>
    </lineage>
</organism>
<feature type="domain" description="HTH LytTR-type" evidence="3">
    <location>
        <begin position="150"/>
        <end position="224"/>
    </location>
</feature>
<dbReference type="Gene3D" id="2.40.50.1020">
    <property type="entry name" value="LytTr DNA-binding domain"/>
    <property type="match status" value="1"/>
</dbReference>
<dbReference type="SUPFAM" id="SSF52172">
    <property type="entry name" value="CheY-like"/>
    <property type="match status" value="1"/>
</dbReference>
<reference evidence="4 5" key="1">
    <citation type="journal article" date="2012" name="J. Bacteriol.">
        <title>Genome Sequence of the Halotolerant Bacterium Imtechella halotolerans K1T.</title>
        <authorList>
            <person name="Kumar S."/>
            <person name="Vikram S."/>
            <person name="Subramanian S."/>
            <person name="Raghava G.P."/>
            <person name="Pinnaka A.K."/>
        </authorList>
    </citation>
    <scope>NUCLEOTIDE SEQUENCE [LARGE SCALE GENOMIC DNA]</scope>
    <source>
        <strain evidence="4 5">K1</strain>
    </source>
</reference>
<dbReference type="Pfam" id="PF04397">
    <property type="entry name" value="LytTR"/>
    <property type="match status" value="1"/>
</dbReference>
<dbReference type="AlphaFoldDB" id="I0W7M8"/>
<feature type="domain" description="Response regulatory" evidence="2">
    <location>
        <begin position="3"/>
        <end position="116"/>
    </location>
</feature>
<evidence type="ECO:0000313" key="4">
    <source>
        <dbReference type="EMBL" id="EID72394.1"/>
    </source>
</evidence>
<dbReference type="EMBL" id="AJJU01000037">
    <property type="protein sequence ID" value="EID72394.1"/>
    <property type="molecule type" value="Genomic_DNA"/>
</dbReference>
<proteinExistence type="predicted"/>
<dbReference type="InterPro" id="IPR011006">
    <property type="entry name" value="CheY-like_superfamily"/>
</dbReference>
<dbReference type="PROSITE" id="PS50930">
    <property type="entry name" value="HTH_LYTTR"/>
    <property type="match status" value="1"/>
</dbReference>
<protein>
    <submittedName>
        <fullName evidence="4">Two-component response transcriptional regulator</fullName>
    </submittedName>
</protein>
<evidence type="ECO:0000259" key="2">
    <source>
        <dbReference type="PROSITE" id="PS50110"/>
    </source>
</evidence>
<dbReference type="GO" id="GO:0000156">
    <property type="term" value="F:phosphorelay response regulator activity"/>
    <property type="evidence" value="ECO:0007669"/>
    <property type="project" value="InterPro"/>
</dbReference>
<keyword evidence="5" id="KW-1185">Reference proteome</keyword>
<keyword evidence="1" id="KW-0597">Phosphoprotein</keyword>
<feature type="modified residue" description="4-aspartylphosphate" evidence="1">
    <location>
        <position position="56"/>
    </location>
</feature>
<dbReference type="eggNOG" id="COG3279">
    <property type="taxonomic scope" value="Bacteria"/>
</dbReference>
<dbReference type="GO" id="GO:0003677">
    <property type="term" value="F:DNA binding"/>
    <property type="evidence" value="ECO:0007669"/>
    <property type="project" value="InterPro"/>
</dbReference>
<dbReference type="OrthoDB" id="2168082at2"/>
<sequence length="257" mass="29609">MINVVIIEDELPARRKLIRFLSEVDTPITILAEIDTVADAICFLTTASSVDLILSDIELLDGNAFEIYNQVSVNCPIIFTTAYNQYLMDAFESNGISYLLKPFTLDRFLQAWKKFTTLRTQNSQEKEFLRTLHQLVQQTSSKEKQYKSRFSVSSHKGTYFLEVAKIAYFSSEEGVVFAIDTLGKRHMLTVGSLKELEVVLDPMLFFRINRSEVVHKNQVERIERYTKNSLAVWIQGHDKFLLTSQSNTAPFKDWLEV</sequence>
<dbReference type="InterPro" id="IPR046947">
    <property type="entry name" value="LytR-like"/>
</dbReference>
<gene>
    <name evidence="4" type="ORF">W5A_12841</name>
</gene>
<dbReference type="PANTHER" id="PTHR37299">
    <property type="entry name" value="TRANSCRIPTIONAL REGULATOR-RELATED"/>
    <property type="match status" value="1"/>
</dbReference>
<dbReference type="InterPro" id="IPR001789">
    <property type="entry name" value="Sig_transdc_resp-reg_receiver"/>
</dbReference>
<dbReference type="PROSITE" id="PS50110">
    <property type="entry name" value="RESPONSE_REGULATORY"/>
    <property type="match status" value="1"/>
</dbReference>